<reference evidence="1 2" key="1">
    <citation type="journal article" date="2019" name="Fungal Biol. Biotechnol.">
        <title>Draft genome sequence of fastidious pathogen Ceratobasidium theobromae, which causes vascular-streak dieback in Theobroma cacao.</title>
        <authorList>
            <person name="Ali S.S."/>
            <person name="Asman A."/>
            <person name="Shao J."/>
            <person name="Firmansyah A.P."/>
            <person name="Susilo A.W."/>
            <person name="Rosmana A."/>
            <person name="McMahon P."/>
            <person name="Junaid M."/>
            <person name="Guest D."/>
            <person name="Kheng T.Y."/>
            <person name="Meinhardt L.W."/>
            <person name="Bailey B.A."/>
        </authorList>
    </citation>
    <scope>NUCLEOTIDE SEQUENCE [LARGE SCALE GENOMIC DNA]</scope>
    <source>
        <strain evidence="1 2">CT2</strain>
    </source>
</reference>
<organism evidence="1 2">
    <name type="scientific">Ceratobasidium theobromae</name>
    <dbReference type="NCBI Taxonomy" id="1582974"/>
    <lineage>
        <taxon>Eukaryota</taxon>
        <taxon>Fungi</taxon>
        <taxon>Dikarya</taxon>
        <taxon>Basidiomycota</taxon>
        <taxon>Agaricomycotina</taxon>
        <taxon>Agaricomycetes</taxon>
        <taxon>Cantharellales</taxon>
        <taxon>Ceratobasidiaceae</taxon>
        <taxon>Ceratobasidium</taxon>
    </lineage>
</organism>
<gene>
    <name evidence="1" type="ORF">CTheo_4223</name>
</gene>
<sequence>MFEPPQSHKLFVDQFPIVWKVITFRAKGHAKATITYVNRLGFGYGEIDSNNSVDSAAWVEVKVCGEIVTLTGGPNQMEFGQVSKGSDTKSLVCKNETNHRVNLSIGIIKGNDITQRYEPTMVWAGVGSKSNVTTRFTPILTAYVTSDYQAATEVLRGEVETDAIWSQNLNEIDDVTGWRFSEDDASGAFSIEPASRV</sequence>
<dbReference type="EMBL" id="SSOP01000068">
    <property type="protein sequence ID" value="KAB5592342.1"/>
    <property type="molecule type" value="Genomic_DNA"/>
</dbReference>
<protein>
    <submittedName>
        <fullName evidence="1">Uncharacterized protein</fullName>
    </submittedName>
</protein>
<accession>A0A5N5QKS0</accession>
<evidence type="ECO:0000313" key="1">
    <source>
        <dbReference type="EMBL" id="KAB5592342.1"/>
    </source>
</evidence>
<dbReference type="OrthoDB" id="3165318at2759"/>
<evidence type="ECO:0000313" key="2">
    <source>
        <dbReference type="Proteomes" id="UP000383932"/>
    </source>
</evidence>
<dbReference type="Proteomes" id="UP000383932">
    <property type="component" value="Unassembled WGS sequence"/>
</dbReference>
<dbReference type="AlphaFoldDB" id="A0A5N5QKS0"/>
<comment type="caution">
    <text evidence="1">The sequence shown here is derived from an EMBL/GenBank/DDBJ whole genome shotgun (WGS) entry which is preliminary data.</text>
</comment>
<keyword evidence="2" id="KW-1185">Reference proteome</keyword>
<proteinExistence type="predicted"/>
<name>A0A5N5QKS0_9AGAM</name>